<keyword evidence="2 4" id="KW-0547">Nucleotide-binding</keyword>
<evidence type="ECO:0000256" key="1">
    <source>
        <dbReference type="ARBA" id="ARBA00022598"/>
    </source>
</evidence>
<keyword evidence="3 4" id="KW-0067">ATP-binding</keyword>
<dbReference type="RefSeq" id="WP_209667378.1">
    <property type="nucleotide sequence ID" value="NZ_JAGGMS010000001.1"/>
</dbReference>
<dbReference type="SUPFAM" id="SSF56059">
    <property type="entry name" value="Glutathione synthetase ATP-binding domain-like"/>
    <property type="match status" value="1"/>
</dbReference>
<feature type="domain" description="ATP-grasp" evidence="5">
    <location>
        <begin position="132"/>
        <end position="325"/>
    </location>
</feature>
<dbReference type="EMBL" id="JAGGMS010000001">
    <property type="protein sequence ID" value="MBP2184350.1"/>
    <property type="molecule type" value="Genomic_DNA"/>
</dbReference>
<sequence length="439" mass="46913">MTPSADLPGAVILTGSFPVIRRNPLYLDELTGRGLRILVITAEAYRDQASAAMAAPDNPASQITEIAYVTGDFTVQGAFLAGAVAHATAWRAKYRLVGAYAVGDYLAEPTGLLCDALGVPSPGLRASRACRSKYLQRWYVPELSPPSLTIPAGERGSTDLSGVTYPAVVKPAARASSSGVETVRDEAELRERLAGYPDHEVVLVEQKVIGPEYSVESLVQHGEIIFASVTGKETTDSHARTFVELAHSVPTADDGVRERVLAANRDLLTALAFADGIAHSEWRVGQDGTPRLMEIAGRTPGDGLLVLYHLATGAPLEPEIIRIALGETASYPRPSRYARQVYLEHEPGELADVIVDWPGLAPVWIGSSGVWPDILPGAPDDAPTLRAVLVHQSRGTELGPLTSSDDRSVSFFIDAATPGELDELEKQVRAAVTIEVTAR</sequence>
<evidence type="ECO:0000313" key="7">
    <source>
        <dbReference type="Proteomes" id="UP000741013"/>
    </source>
</evidence>
<dbReference type="Gene3D" id="3.30.1490.20">
    <property type="entry name" value="ATP-grasp fold, A domain"/>
    <property type="match status" value="1"/>
</dbReference>
<gene>
    <name evidence="6" type="ORF">JOM49_005876</name>
</gene>
<dbReference type="Proteomes" id="UP000741013">
    <property type="component" value="Unassembled WGS sequence"/>
</dbReference>
<evidence type="ECO:0000256" key="4">
    <source>
        <dbReference type="PROSITE-ProRule" id="PRU00409"/>
    </source>
</evidence>
<dbReference type="PROSITE" id="PS50975">
    <property type="entry name" value="ATP_GRASP"/>
    <property type="match status" value="1"/>
</dbReference>
<dbReference type="Pfam" id="PF13535">
    <property type="entry name" value="ATP-grasp_4"/>
    <property type="match status" value="1"/>
</dbReference>
<evidence type="ECO:0000256" key="2">
    <source>
        <dbReference type="ARBA" id="ARBA00022741"/>
    </source>
</evidence>
<protein>
    <recommendedName>
        <fullName evidence="5">ATP-grasp domain-containing protein</fullName>
    </recommendedName>
</protein>
<dbReference type="Gene3D" id="3.30.470.20">
    <property type="entry name" value="ATP-grasp fold, B domain"/>
    <property type="match status" value="1"/>
</dbReference>
<dbReference type="InterPro" id="IPR011761">
    <property type="entry name" value="ATP-grasp"/>
</dbReference>
<accession>A0ABS4PY46</accession>
<evidence type="ECO:0000256" key="3">
    <source>
        <dbReference type="ARBA" id="ARBA00022840"/>
    </source>
</evidence>
<organism evidence="6 7">
    <name type="scientific">Amycolatopsis magusensis</name>
    <dbReference type="NCBI Taxonomy" id="882444"/>
    <lineage>
        <taxon>Bacteria</taxon>
        <taxon>Bacillati</taxon>
        <taxon>Actinomycetota</taxon>
        <taxon>Actinomycetes</taxon>
        <taxon>Pseudonocardiales</taxon>
        <taxon>Pseudonocardiaceae</taxon>
        <taxon>Amycolatopsis</taxon>
    </lineage>
</organism>
<keyword evidence="7" id="KW-1185">Reference proteome</keyword>
<reference evidence="6 7" key="1">
    <citation type="submission" date="2021-03" db="EMBL/GenBank/DDBJ databases">
        <title>Sequencing the genomes of 1000 actinobacteria strains.</title>
        <authorList>
            <person name="Klenk H.-P."/>
        </authorList>
    </citation>
    <scope>NUCLEOTIDE SEQUENCE [LARGE SCALE GENOMIC DNA]</scope>
    <source>
        <strain evidence="6 7">DSM 45510</strain>
    </source>
</reference>
<dbReference type="PANTHER" id="PTHR43585">
    <property type="entry name" value="FUMIPYRROLE BIOSYNTHESIS PROTEIN C"/>
    <property type="match status" value="1"/>
</dbReference>
<name>A0ABS4PY46_9PSEU</name>
<proteinExistence type="predicted"/>
<keyword evidence="1" id="KW-0436">Ligase</keyword>
<dbReference type="InterPro" id="IPR013815">
    <property type="entry name" value="ATP_grasp_subdomain_1"/>
</dbReference>
<evidence type="ECO:0000313" key="6">
    <source>
        <dbReference type="EMBL" id="MBP2184350.1"/>
    </source>
</evidence>
<dbReference type="InterPro" id="IPR052032">
    <property type="entry name" value="ATP-dep_AA_Ligase"/>
</dbReference>
<evidence type="ECO:0000259" key="5">
    <source>
        <dbReference type="PROSITE" id="PS50975"/>
    </source>
</evidence>
<comment type="caution">
    <text evidence="6">The sequence shown here is derived from an EMBL/GenBank/DDBJ whole genome shotgun (WGS) entry which is preliminary data.</text>
</comment>
<dbReference type="PANTHER" id="PTHR43585:SF2">
    <property type="entry name" value="ATP-GRASP ENZYME FSQD"/>
    <property type="match status" value="1"/>
</dbReference>